<dbReference type="GO" id="GO:0004016">
    <property type="term" value="F:adenylate cyclase activity"/>
    <property type="evidence" value="ECO:0007669"/>
    <property type="project" value="UniProtKB-ARBA"/>
</dbReference>
<feature type="domain" description="Guanylate cyclase" evidence="1">
    <location>
        <begin position="148"/>
        <end position="277"/>
    </location>
</feature>
<comment type="caution">
    <text evidence="2">The sequence shown here is derived from an EMBL/GenBank/DDBJ whole genome shotgun (WGS) entry which is preliminary data.</text>
</comment>
<protein>
    <recommendedName>
        <fullName evidence="1">Guanylate cyclase domain-containing protein</fullName>
    </recommendedName>
</protein>
<dbReference type="CDD" id="cd07302">
    <property type="entry name" value="CHD"/>
    <property type="match status" value="1"/>
</dbReference>
<reference evidence="2 3" key="1">
    <citation type="submission" date="2018-05" db="EMBL/GenBank/DDBJ databases">
        <title>Coraliomargarita sinensis sp. nov., isolated from a marine solar saltern.</title>
        <authorList>
            <person name="Zhou L.Y."/>
        </authorList>
    </citation>
    <scope>NUCLEOTIDE SEQUENCE [LARGE SCALE GENOMIC DNA]</scope>
    <source>
        <strain evidence="2 3">WN38</strain>
    </source>
</reference>
<evidence type="ECO:0000259" key="1">
    <source>
        <dbReference type="PROSITE" id="PS50125"/>
    </source>
</evidence>
<dbReference type="InParanoid" id="A0A317ZEQ4"/>
<gene>
    <name evidence="2" type="ORF">DDZ13_09445</name>
</gene>
<dbReference type="EMBL" id="QHJQ01000006">
    <property type="protein sequence ID" value="PXA03856.1"/>
    <property type="molecule type" value="Genomic_DNA"/>
</dbReference>
<dbReference type="GO" id="GO:0035556">
    <property type="term" value="P:intracellular signal transduction"/>
    <property type="evidence" value="ECO:0007669"/>
    <property type="project" value="InterPro"/>
</dbReference>
<dbReference type="AlphaFoldDB" id="A0A317ZEQ4"/>
<dbReference type="InterPro" id="IPR001054">
    <property type="entry name" value="A/G_cyclase"/>
</dbReference>
<organism evidence="2 3">
    <name type="scientific">Coraliomargarita sinensis</name>
    <dbReference type="NCBI Taxonomy" id="2174842"/>
    <lineage>
        <taxon>Bacteria</taxon>
        <taxon>Pseudomonadati</taxon>
        <taxon>Verrucomicrobiota</taxon>
        <taxon>Opitutia</taxon>
        <taxon>Puniceicoccales</taxon>
        <taxon>Coraliomargaritaceae</taxon>
        <taxon>Coraliomargarita</taxon>
    </lineage>
</organism>
<accession>A0A317ZEQ4</accession>
<dbReference type="Proteomes" id="UP000247099">
    <property type="component" value="Unassembled WGS sequence"/>
</dbReference>
<evidence type="ECO:0000313" key="2">
    <source>
        <dbReference type="EMBL" id="PXA03856.1"/>
    </source>
</evidence>
<dbReference type="InterPro" id="IPR029787">
    <property type="entry name" value="Nucleotide_cyclase"/>
</dbReference>
<name>A0A317ZEQ4_9BACT</name>
<keyword evidence="3" id="KW-1185">Reference proteome</keyword>
<dbReference type="OrthoDB" id="8580338at2"/>
<dbReference type="SUPFAM" id="SSF55073">
    <property type="entry name" value="Nucleotide cyclase"/>
    <property type="match status" value="1"/>
</dbReference>
<sequence>MPSTIIRRQYPIVGLNFRDFWDICSRFQTVHPEYRHVYFTVDGFDNFLVLDEPDVSKVLKKLEGKEDKVRKYSARFYTSRTQHSEGYGISELQYRPVAYERYLQGLNFYSDSVGKASYYQFEEEIFTTYPFIENQEPEVEFGKPCEVLALVIDIRGFSLFCEKPEIESPYTCGLMSAFYHMANRALQRFPPDMTKFLGDGVLAIWETTPAERELAVGVALKAALDLHNKWKIVMDSPHFTHGAPEDIGAGICFGLASHLEIGNDYIGRPINIASRLCGACPGDRVYVDRAVPNIPLNYKKEEYVAHIKPYGRHNVWSFTTKRN</sequence>
<dbReference type="RefSeq" id="WP_110131212.1">
    <property type="nucleotide sequence ID" value="NZ_QHJQ01000006.1"/>
</dbReference>
<dbReference type="PROSITE" id="PS50125">
    <property type="entry name" value="GUANYLATE_CYCLASE_2"/>
    <property type="match status" value="1"/>
</dbReference>
<proteinExistence type="predicted"/>
<dbReference type="GO" id="GO:0009190">
    <property type="term" value="P:cyclic nucleotide biosynthetic process"/>
    <property type="evidence" value="ECO:0007669"/>
    <property type="project" value="InterPro"/>
</dbReference>
<dbReference type="Gene3D" id="3.30.70.1230">
    <property type="entry name" value="Nucleotide cyclase"/>
    <property type="match status" value="1"/>
</dbReference>
<evidence type="ECO:0000313" key="3">
    <source>
        <dbReference type="Proteomes" id="UP000247099"/>
    </source>
</evidence>